<keyword evidence="5 6" id="KW-0472">Membrane</keyword>
<dbReference type="AlphaFoldDB" id="A0A368JZJ2"/>
<organism evidence="8 9">
    <name type="scientific">Phyllobacterium salinisoli</name>
    <dbReference type="NCBI Taxonomy" id="1899321"/>
    <lineage>
        <taxon>Bacteria</taxon>
        <taxon>Pseudomonadati</taxon>
        <taxon>Pseudomonadota</taxon>
        <taxon>Alphaproteobacteria</taxon>
        <taxon>Hyphomicrobiales</taxon>
        <taxon>Phyllobacteriaceae</taxon>
        <taxon>Phyllobacterium</taxon>
    </lineage>
</organism>
<keyword evidence="9" id="KW-1185">Reference proteome</keyword>
<feature type="transmembrane region" description="Helical" evidence="6">
    <location>
        <begin position="46"/>
        <end position="63"/>
    </location>
</feature>
<feature type="transmembrane region" description="Helical" evidence="6">
    <location>
        <begin position="20"/>
        <end position="39"/>
    </location>
</feature>
<accession>A0A368JZJ2</accession>
<dbReference type="Proteomes" id="UP000253420">
    <property type="component" value="Unassembled WGS sequence"/>
</dbReference>
<proteinExistence type="inferred from homology"/>
<comment type="subcellular location">
    <subcellularLocation>
        <location evidence="1">Membrane</location>
        <topology evidence="1">Multi-pass membrane protein</topology>
    </subcellularLocation>
</comment>
<comment type="similarity">
    <text evidence="2">Belongs to the EamA transporter family.</text>
</comment>
<feature type="transmembrane region" description="Helical" evidence="6">
    <location>
        <begin position="173"/>
        <end position="191"/>
    </location>
</feature>
<dbReference type="Pfam" id="PF00892">
    <property type="entry name" value="EamA"/>
    <property type="match status" value="2"/>
</dbReference>
<dbReference type="RefSeq" id="WP_114441664.1">
    <property type="nucleotide sequence ID" value="NZ_QOZG01000007.1"/>
</dbReference>
<evidence type="ECO:0000256" key="5">
    <source>
        <dbReference type="ARBA" id="ARBA00023136"/>
    </source>
</evidence>
<feature type="transmembrane region" description="Helical" evidence="6">
    <location>
        <begin position="104"/>
        <end position="129"/>
    </location>
</feature>
<evidence type="ECO:0000259" key="7">
    <source>
        <dbReference type="Pfam" id="PF00892"/>
    </source>
</evidence>
<dbReference type="GO" id="GO:0016020">
    <property type="term" value="C:membrane"/>
    <property type="evidence" value="ECO:0007669"/>
    <property type="project" value="UniProtKB-SubCell"/>
</dbReference>
<feature type="domain" description="EamA" evidence="7">
    <location>
        <begin position="3"/>
        <end position="62"/>
    </location>
</feature>
<dbReference type="PANTHER" id="PTHR32322">
    <property type="entry name" value="INNER MEMBRANE TRANSPORTER"/>
    <property type="match status" value="1"/>
</dbReference>
<dbReference type="SUPFAM" id="SSF103481">
    <property type="entry name" value="Multidrug resistance efflux transporter EmrE"/>
    <property type="match status" value="2"/>
</dbReference>
<sequence>MPFTYTVFAFGVARTTAGNASIIASAEPVLIALLAALLLRECIKKQLIIVLVVIVAGLLLVTGPDLASAGRPRDGDLLVLASAATGALYAVLNRRLVADADPLPLALAQQAVGIMVLGGAVALLVTAGVASPPVASPPREALWLAILSGLLQHSVAVWLHLHALRGMTAGRFGVVLSLVPVFALGGAYVVLSEGITLMQLAGAALIGIAIILSRRRPDA</sequence>
<evidence type="ECO:0000313" key="9">
    <source>
        <dbReference type="Proteomes" id="UP000253420"/>
    </source>
</evidence>
<feature type="transmembrane region" description="Helical" evidence="6">
    <location>
        <begin position="75"/>
        <end position="92"/>
    </location>
</feature>
<protein>
    <submittedName>
        <fullName evidence="8">DMT family transporter</fullName>
    </submittedName>
</protein>
<keyword evidence="3 6" id="KW-0812">Transmembrane</keyword>
<dbReference type="EMBL" id="QOZG01000007">
    <property type="protein sequence ID" value="RCS22547.1"/>
    <property type="molecule type" value="Genomic_DNA"/>
</dbReference>
<comment type="caution">
    <text evidence="8">The sequence shown here is derived from an EMBL/GenBank/DDBJ whole genome shotgun (WGS) entry which is preliminary data.</text>
</comment>
<dbReference type="PANTHER" id="PTHR32322:SF2">
    <property type="entry name" value="EAMA DOMAIN-CONTAINING PROTEIN"/>
    <property type="match status" value="1"/>
</dbReference>
<feature type="domain" description="EamA" evidence="7">
    <location>
        <begin position="75"/>
        <end position="213"/>
    </location>
</feature>
<evidence type="ECO:0000313" key="8">
    <source>
        <dbReference type="EMBL" id="RCS22547.1"/>
    </source>
</evidence>
<feature type="transmembrane region" description="Helical" evidence="6">
    <location>
        <begin position="197"/>
        <end position="213"/>
    </location>
</feature>
<dbReference type="InterPro" id="IPR000620">
    <property type="entry name" value="EamA_dom"/>
</dbReference>
<gene>
    <name evidence="8" type="ORF">DUT91_16705</name>
</gene>
<keyword evidence="4 6" id="KW-1133">Transmembrane helix</keyword>
<dbReference type="InterPro" id="IPR050638">
    <property type="entry name" value="AA-Vitamin_Transporters"/>
</dbReference>
<feature type="transmembrane region" description="Helical" evidence="6">
    <location>
        <begin position="141"/>
        <end position="161"/>
    </location>
</feature>
<reference evidence="8 9" key="1">
    <citation type="submission" date="2018-07" db="EMBL/GenBank/DDBJ databases">
        <title>The draft genome of Phyllobacterium salinisoli.</title>
        <authorList>
            <person name="Liu L."/>
            <person name="Li L."/>
            <person name="Zhang X."/>
            <person name="Liang L."/>
        </authorList>
    </citation>
    <scope>NUCLEOTIDE SEQUENCE [LARGE SCALE GENOMIC DNA]</scope>
    <source>
        <strain evidence="8 9">LLAN61</strain>
    </source>
</reference>
<evidence type="ECO:0000256" key="4">
    <source>
        <dbReference type="ARBA" id="ARBA00022989"/>
    </source>
</evidence>
<dbReference type="OrthoDB" id="9809509at2"/>
<name>A0A368JZJ2_9HYPH</name>
<evidence type="ECO:0000256" key="2">
    <source>
        <dbReference type="ARBA" id="ARBA00007362"/>
    </source>
</evidence>
<evidence type="ECO:0000256" key="6">
    <source>
        <dbReference type="SAM" id="Phobius"/>
    </source>
</evidence>
<dbReference type="InterPro" id="IPR037185">
    <property type="entry name" value="EmrE-like"/>
</dbReference>
<evidence type="ECO:0000256" key="1">
    <source>
        <dbReference type="ARBA" id="ARBA00004141"/>
    </source>
</evidence>
<evidence type="ECO:0000256" key="3">
    <source>
        <dbReference type="ARBA" id="ARBA00022692"/>
    </source>
</evidence>